<keyword evidence="5" id="KW-0732">Signal</keyword>
<dbReference type="GO" id="GO:0009279">
    <property type="term" value="C:cell outer membrane"/>
    <property type="evidence" value="ECO:0007669"/>
    <property type="project" value="UniProtKB-SubCell"/>
</dbReference>
<dbReference type="InterPro" id="IPR037066">
    <property type="entry name" value="Plug_dom_sf"/>
</dbReference>
<protein>
    <submittedName>
        <fullName evidence="16">TonB-dependent receptor</fullName>
    </submittedName>
</protein>
<dbReference type="GO" id="GO:0015344">
    <property type="term" value="F:siderophore uptake transmembrane transporter activity"/>
    <property type="evidence" value="ECO:0007669"/>
    <property type="project" value="TreeGrafter"/>
</dbReference>
<feature type="domain" description="TonB-dependent receptor-like beta-barrel" evidence="14">
    <location>
        <begin position="216"/>
        <end position="684"/>
    </location>
</feature>
<keyword evidence="8 16" id="KW-0675">Receptor</keyword>
<dbReference type="InterPro" id="IPR000531">
    <property type="entry name" value="Beta-barrel_TonB"/>
</dbReference>
<dbReference type="InterPro" id="IPR012910">
    <property type="entry name" value="Plug_dom"/>
</dbReference>
<evidence type="ECO:0000256" key="5">
    <source>
        <dbReference type="ARBA" id="ARBA00022729"/>
    </source>
</evidence>
<evidence type="ECO:0000256" key="12">
    <source>
        <dbReference type="SAM" id="MobiDB-lite"/>
    </source>
</evidence>
<feature type="region of interest" description="Disordered" evidence="12">
    <location>
        <begin position="485"/>
        <end position="515"/>
    </location>
</feature>
<dbReference type="GO" id="GO:0044718">
    <property type="term" value="P:siderophore transmembrane transport"/>
    <property type="evidence" value="ECO:0007669"/>
    <property type="project" value="TreeGrafter"/>
</dbReference>
<dbReference type="Proteomes" id="UP000244956">
    <property type="component" value="Unassembled WGS sequence"/>
</dbReference>
<dbReference type="PROSITE" id="PS52016">
    <property type="entry name" value="TONB_DEPENDENT_REC_3"/>
    <property type="match status" value="1"/>
</dbReference>
<keyword evidence="13" id="KW-1133">Transmembrane helix</keyword>
<dbReference type="OrthoDB" id="9764669at2"/>
<dbReference type="EMBL" id="QEWP01000009">
    <property type="protein sequence ID" value="PWD99058.1"/>
    <property type="molecule type" value="Genomic_DNA"/>
</dbReference>
<keyword evidence="7 10" id="KW-0472">Membrane</keyword>
<evidence type="ECO:0000256" key="1">
    <source>
        <dbReference type="ARBA" id="ARBA00004571"/>
    </source>
</evidence>
<evidence type="ECO:0000256" key="2">
    <source>
        <dbReference type="ARBA" id="ARBA00022448"/>
    </source>
</evidence>
<dbReference type="AlphaFoldDB" id="A0A2U2B7M0"/>
<dbReference type="PANTHER" id="PTHR30069">
    <property type="entry name" value="TONB-DEPENDENT OUTER MEMBRANE RECEPTOR"/>
    <property type="match status" value="1"/>
</dbReference>
<evidence type="ECO:0000259" key="15">
    <source>
        <dbReference type="Pfam" id="PF07715"/>
    </source>
</evidence>
<evidence type="ECO:0000256" key="13">
    <source>
        <dbReference type="SAM" id="Phobius"/>
    </source>
</evidence>
<comment type="caution">
    <text evidence="16">The sequence shown here is derived from an EMBL/GenBank/DDBJ whole genome shotgun (WGS) entry which is preliminary data.</text>
</comment>
<keyword evidence="6 11" id="KW-0798">TonB box</keyword>
<keyword evidence="4 10" id="KW-0812">Transmembrane</keyword>
<evidence type="ECO:0000313" key="16">
    <source>
        <dbReference type="EMBL" id="PWD99058.1"/>
    </source>
</evidence>
<evidence type="ECO:0000256" key="8">
    <source>
        <dbReference type="ARBA" id="ARBA00023170"/>
    </source>
</evidence>
<reference evidence="16 17" key="1">
    <citation type="submission" date="2018-05" db="EMBL/GenBank/DDBJ databases">
        <title>Marinilabilia rubrum sp. nov., isolated from saltern sediment.</title>
        <authorList>
            <person name="Zhang R."/>
        </authorList>
    </citation>
    <scope>NUCLEOTIDE SEQUENCE [LARGE SCALE GENOMIC DNA]</scope>
    <source>
        <strain evidence="16 17">WTE16</strain>
    </source>
</reference>
<gene>
    <name evidence="16" type="ORF">DDZ16_12400</name>
</gene>
<feature type="domain" description="TonB-dependent receptor plug" evidence="15">
    <location>
        <begin position="83"/>
        <end position="176"/>
    </location>
</feature>
<proteinExistence type="inferred from homology"/>
<evidence type="ECO:0000256" key="9">
    <source>
        <dbReference type="ARBA" id="ARBA00023237"/>
    </source>
</evidence>
<keyword evidence="2 10" id="KW-0813">Transport</keyword>
<dbReference type="InterPro" id="IPR039426">
    <property type="entry name" value="TonB-dep_rcpt-like"/>
</dbReference>
<accession>A0A2U2B7M0</accession>
<evidence type="ECO:0000313" key="17">
    <source>
        <dbReference type="Proteomes" id="UP000244956"/>
    </source>
</evidence>
<evidence type="ECO:0000256" key="4">
    <source>
        <dbReference type="ARBA" id="ARBA00022692"/>
    </source>
</evidence>
<comment type="subcellular location">
    <subcellularLocation>
        <location evidence="1 10">Cell outer membrane</location>
        <topology evidence="1 10">Multi-pass membrane protein</topology>
    </subcellularLocation>
</comment>
<dbReference type="InterPro" id="IPR036942">
    <property type="entry name" value="Beta-barrel_TonB_sf"/>
</dbReference>
<dbReference type="Pfam" id="PF07715">
    <property type="entry name" value="Plug"/>
    <property type="match status" value="1"/>
</dbReference>
<keyword evidence="9 10" id="KW-0998">Cell outer membrane</keyword>
<name>A0A2U2B7M0_9BACT</name>
<comment type="similarity">
    <text evidence="10 11">Belongs to the TonB-dependent receptor family.</text>
</comment>
<dbReference type="SUPFAM" id="SSF56935">
    <property type="entry name" value="Porins"/>
    <property type="match status" value="1"/>
</dbReference>
<dbReference type="RefSeq" id="WP_109264797.1">
    <property type="nucleotide sequence ID" value="NZ_QEWP01000009.1"/>
</dbReference>
<dbReference type="Gene3D" id="2.170.130.10">
    <property type="entry name" value="TonB-dependent receptor, plug domain"/>
    <property type="match status" value="1"/>
</dbReference>
<dbReference type="Gene3D" id="2.40.170.20">
    <property type="entry name" value="TonB-dependent receptor, beta-barrel domain"/>
    <property type="match status" value="1"/>
</dbReference>
<evidence type="ECO:0000256" key="7">
    <source>
        <dbReference type="ARBA" id="ARBA00023136"/>
    </source>
</evidence>
<evidence type="ECO:0000256" key="3">
    <source>
        <dbReference type="ARBA" id="ARBA00022452"/>
    </source>
</evidence>
<keyword evidence="3 10" id="KW-1134">Transmembrane beta strand</keyword>
<dbReference type="Pfam" id="PF00593">
    <property type="entry name" value="TonB_dep_Rec_b-barrel"/>
    <property type="match status" value="1"/>
</dbReference>
<organism evidence="16 17">
    <name type="scientific">Marinilabilia rubra</name>
    <dbReference type="NCBI Taxonomy" id="2162893"/>
    <lineage>
        <taxon>Bacteria</taxon>
        <taxon>Pseudomonadati</taxon>
        <taxon>Bacteroidota</taxon>
        <taxon>Bacteroidia</taxon>
        <taxon>Marinilabiliales</taxon>
        <taxon>Marinilabiliaceae</taxon>
        <taxon>Marinilabilia</taxon>
    </lineage>
</organism>
<evidence type="ECO:0000256" key="10">
    <source>
        <dbReference type="PROSITE-ProRule" id="PRU01360"/>
    </source>
</evidence>
<evidence type="ECO:0000256" key="11">
    <source>
        <dbReference type="RuleBase" id="RU003357"/>
    </source>
</evidence>
<sequence length="711" mass="78869">MKHSNFSKPDLFKGEFLNRIPANQNYCGRCYAKELSFIVLKGTFLFLFFLLSLPVISQEMVSDSVALKEVVVTGSKRYRSAGNVTQKIDVLKTRDLENAVSGNNNIAEVLRGKPGVSVSALSRNDANWGTYAGIGPKYSTYMLNGLPVDAFIDPMALDLMAVERIEIQRGPASVLYPGYLSQDFAGNQSPLAGTVNLILKENFEDEKAVFKSSYGSYNTFNTQTYYQNGNDNLNYFGGVNYEKSDYTNYGTSDSWLNMQKDPEYEKFKIFGGANFLFGENDDHQLSVFINKTWHNGDAGRVYRGFAHEYTTVNIAQSSKLSENFTFNASAGMRLYDRSWQESNFNMVDSLVSENGANQRILPFDVNFTLGHGEAHLLTFGADYQNASYNTTSNPVNGYEQYGNKFRATQAGVYLQEELNFGDLTLRGGLRYNSLNTQIDLFAGSNPGEPEIAYHRFLWSAGLKYHLSTAVSLFANGGNSFMAPGLKSMGGTLDPEDRNEPGKHGQLPNPDLDPELGRAFDLGGNVSIGNNLFLDLRAFYISVDDAIIDIRVSENPSQSQSINAGGTRSSGFELEFRQELSPGFSWFANATSMETRISNDRDDDQDGASVPFAPELVGNAGILLTTDFGLTLRPVLNYTGAYYDSSSKSGRNEFEPGVVINFFGSQRLAEEKAYAIDLFTEVYNLTDNRFEMPWQFKNTGIAISGGFKVTFN</sequence>
<keyword evidence="17" id="KW-1185">Reference proteome</keyword>
<feature type="transmembrane region" description="Helical" evidence="13">
    <location>
        <begin position="38"/>
        <end position="56"/>
    </location>
</feature>
<dbReference type="PANTHER" id="PTHR30069:SF29">
    <property type="entry name" value="HEMOGLOBIN AND HEMOGLOBIN-HAPTOGLOBIN-BINDING PROTEIN 1-RELATED"/>
    <property type="match status" value="1"/>
</dbReference>
<evidence type="ECO:0000259" key="14">
    <source>
        <dbReference type="Pfam" id="PF00593"/>
    </source>
</evidence>
<evidence type="ECO:0000256" key="6">
    <source>
        <dbReference type="ARBA" id="ARBA00023077"/>
    </source>
</evidence>